<dbReference type="Proteomes" id="UP000183040">
    <property type="component" value="Unassembled WGS sequence"/>
</dbReference>
<reference evidence="3 4" key="1">
    <citation type="submission" date="2016-10" db="EMBL/GenBank/DDBJ databases">
        <authorList>
            <person name="de Groot N.N."/>
        </authorList>
    </citation>
    <scope>NUCLEOTIDE SEQUENCE [LARGE SCALE GENOMIC DNA]</scope>
    <source>
        <strain evidence="3 4">NLAE-zl-G339</strain>
    </source>
</reference>
<dbReference type="EMBL" id="JAIWWW010000005">
    <property type="protein sequence ID" value="MCA4522037.1"/>
    <property type="molecule type" value="Genomic_DNA"/>
</dbReference>
<dbReference type="Proteomes" id="UP001198461">
    <property type="component" value="Unassembled WGS sequence"/>
</dbReference>
<gene>
    <name evidence="2" type="ORF">LD004_00855</name>
    <name evidence="1" type="ORF">LDZ35_02245</name>
    <name evidence="3" type="ORF">SAMN04487924_103140</name>
</gene>
<protein>
    <recommendedName>
        <fullName evidence="5">XRE family transcriptional regulator</fullName>
    </recommendedName>
</protein>
<dbReference type="AlphaFoldDB" id="A0A173YUG2"/>
<reference evidence="1" key="2">
    <citation type="submission" date="2023-08" db="EMBL/GenBank/DDBJ databases">
        <title>Mucin Metabolism Genes Underlie the Key Renovations of Bacteroides xylanisolvens Genomes in Captive Great Apes.</title>
        <authorList>
            <person name="Nishida A.H."/>
        </authorList>
    </citation>
    <scope>NUCLEOTIDE SEQUENCE</scope>
    <source>
        <strain evidence="2">P13.H9</strain>
        <strain evidence="1">P19.10B</strain>
    </source>
</reference>
<sequence length="50" mass="5666">MENEKGLYVALGVYIGELQKRADLKNDEIRKSVHIGHSTFNDLKKGQNAH</sequence>
<evidence type="ECO:0000313" key="1">
    <source>
        <dbReference type="EMBL" id="MCA4522037.1"/>
    </source>
</evidence>
<evidence type="ECO:0008006" key="5">
    <source>
        <dbReference type="Google" id="ProtNLM"/>
    </source>
</evidence>
<name>A0A173YUG2_9BACE</name>
<dbReference type="Proteomes" id="UP001197958">
    <property type="component" value="Unassembled WGS sequence"/>
</dbReference>
<dbReference type="EMBL" id="JAIWYE010000002">
    <property type="protein sequence ID" value="MCA4702171.1"/>
    <property type="molecule type" value="Genomic_DNA"/>
</dbReference>
<organism evidence="3 4">
    <name type="scientific">Bacteroides xylanisolvens</name>
    <dbReference type="NCBI Taxonomy" id="371601"/>
    <lineage>
        <taxon>Bacteria</taxon>
        <taxon>Pseudomonadati</taxon>
        <taxon>Bacteroidota</taxon>
        <taxon>Bacteroidia</taxon>
        <taxon>Bacteroidales</taxon>
        <taxon>Bacteroidaceae</taxon>
        <taxon>Bacteroides</taxon>
    </lineage>
</organism>
<accession>A0A173YUG2</accession>
<evidence type="ECO:0000313" key="3">
    <source>
        <dbReference type="EMBL" id="SEA21089.1"/>
    </source>
</evidence>
<proteinExistence type="predicted"/>
<evidence type="ECO:0000313" key="2">
    <source>
        <dbReference type="EMBL" id="MCA4702171.1"/>
    </source>
</evidence>
<dbReference type="EMBL" id="FNRP01000003">
    <property type="protein sequence ID" value="SEA21089.1"/>
    <property type="molecule type" value="Genomic_DNA"/>
</dbReference>
<dbReference type="RefSeq" id="WP_004317950.1">
    <property type="nucleotide sequence ID" value="NZ_AP031409.1"/>
</dbReference>
<evidence type="ECO:0000313" key="4">
    <source>
        <dbReference type="Proteomes" id="UP000183040"/>
    </source>
</evidence>